<feature type="transmembrane region" description="Helical" evidence="2">
    <location>
        <begin position="351"/>
        <end position="373"/>
    </location>
</feature>
<keyword evidence="2" id="KW-1133">Transmembrane helix</keyword>
<feature type="region of interest" description="Disordered" evidence="1">
    <location>
        <begin position="1"/>
        <end position="21"/>
    </location>
</feature>
<gene>
    <name evidence="3" type="ORF">J1902_09355</name>
</gene>
<feature type="transmembrane region" description="Helical" evidence="2">
    <location>
        <begin position="30"/>
        <end position="50"/>
    </location>
</feature>
<proteinExistence type="predicted"/>
<feature type="compositionally biased region" description="Low complexity" evidence="1">
    <location>
        <begin position="11"/>
        <end position="20"/>
    </location>
</feature>
<dbReference type="AlphaFoldDB" id="A0A939HJ17"/>
<accession>A0A939HJ17</accession>
<dbReference type="GO" id="GO:0005385">
    <property type="term" value="F:zinc ion transmembrane transporter activity"/>
    <property type="evidence" value="ECO:0007669"/>
    <property type="project" value="TreeGrafter"/>
</dbReference>
<organism evidence="3 4">
    <name type="scientific">Arthrobacter cavernae</name>
    <dbReference type="NCBI Taxonomy" id="2817681"/>
    <lineage>
        <taxon>Bacteria</taxon>
        <taxon>Bacillati</taxon>
        <taxon>Actinomycetota</taxon>
        <taxon>Actinomycetes</taxon>
        <taxon>Micrococcales</taxon>
        <taxon>Micrococcaceae</taxon>
        <taxon>Arthrobacter</taxon>
    </lineage>
</organism>
<sequence>MSPDDMNTEKTTTAAASTRRPAPRRLGQRWLLGLGPLALIAILLGLFTLLSGPGLGKLGAGVPPKEAAVVENVRLTPGQIELTVRNEGPDPVSIAQVNVSDYYAAFTQTRETMAPLESSTITVSYHWVDGDPYEIALVTSNGGKILAAIDAASPSPERGTSFFGLMALLGVYVGVIPVAMGMLWMPFVRRSPPVWVQLLLGVTVGLLVFLAFDATLEGMEIVADNSSFGGPLLVLLGAFVAYLLLEGTDAWMRRRQGAGIAGQRGAGASGIPARPAAGVSQALPPRRLALLIAIGIGLHNLGEGLAIGSAYAVGSLALGATLIVGFAIHNTTEGLAIVTPLAKQPPGLGRLALLGLIAGSPAIAGALIGATVYQPSISAFLLGVGAGAVAQVAVKILPLLRGTKSGDKEGGDKAGRTLTPVTSAGIILGMLVMFATGLLVQT</sequence>
<dbReference type="GO" id="GO:0016020">
    <property type="term" value="C:membrane"/>
    <property type="evidence" value="ECO:0007669"/>
    <property type="project" value="TreeGrafter"/>
</dbReference>
<dbReference type="PANTHER" id="PTHR11040:SF205">
    <property type="entry name" value="ZINC TRANSPORTER ZUPT"/>
    <property type="match status" value="1"/>
</dbReference>
<feature type="transmembrane region" description="Helical" evidence="2">
    <location>
        <begin position="194"/>
        <end position="216"/>
    </location>
</feature>
<dbReference type="PANTHER" id="PTHR11040">
    <property type="entry name" value="ZINC/IRON TRANSPORTER"/>
    <property type="match status" value="1"/>
</dbReference>
<evidence type="ECO:0000313" key="4">
    <source>
        <dbReference type="Proteomes" id="UP000664164"/>
    </source>
</evidence>
<keyword evidence="2" id="KW-0812">Transmembrane</keyword>
<evidence type="ECO:0000256" key="1">
    <source>
        <dbReference type="SAM" id="MobiDB-lite"/>
    </source>
</evidence>
<dbReference type="Proteomes" id="UP000664164">
    <property type="component" value="Unassembled WGS sequence"/>
</dbReference>
<keyword evidence="4" id="KW-1185">Reference proteome</keyword>
<dbReference type="EMBL" id="JAFNLL010000018">
    <property type="protein sequence ID" value="MBO1268178.1"/>
    <property type="molecule type" value="Genomic_DNA"/>
</dbReference>
<keyword evidence="2" id="KW-0472">Membrane</keyword>
<feature type="transmembrane region" description="Helical" evidence="2">
    <location>
        <begin position="317"/>
        <end position="339"/>
    </location>
</feature>
<evidence type="ECO:0000313" key="3">
    <source>
        <dbReference type="EMBL" id="MBO1268178.1"/>
    </source>
</evidence>
<name>A0A939HJ17_9MICC</name>
<feature type="transmembrane region" description="Helical" evidence="2">
    <location>
        <begin position="379"/>
        <end position="400"/>
    </location>
</feature>
<feature type="transmembrane region" description="Helical" evidence="2">
    <location>
        <begin position="421"/>
        <end position="440"/>
    </location>
</feature>
<feature type="transmembrane region" description="Helical" evidence="2">
    <location>
        <begin position="162"/>
        <end position="187"/>
    </location>
</feature>
<comment type="caution">
    <text evidence="3">The sequence shown here is derived from an EMBL/GenBank/DDBJ whole genome shotgun (WGS) entry which is preliminary data.</text>
</comment>
<reference evidence="3" key="1">
    <citation type="submission" date="2021-03" db="EMBL/GenBank/DDBJ databases">
        <title>A new species, PO-11, isolated from a karst cave deposit.</title>
        <authorList>
            <person name="Zhaoxiaoyong W."/>
        </authorList>
    </citation>
    <scope>NUCLEOTIDE SEQUENCE</scope>
    <source>
        <strain evidence="3">PO-11</strain>
    </source>
</reference>
<dbReference type="RefSeq" id="WP_207615983.1">
    <property type="nucleotide sequence ID" value="NZ_JAFNLL010000018.1"/>
</dbReference>
<protein>
    <submittedName>
        <fullName evidence="3">ZIP family metal transporter</fullName>
    </submittedName>
</protein>
<feature type="transmembrane region" description="Helical" evidence="2">
    <location>
        <begin position="228"/>
        <end position="245"/>
    </location>
</feature>
<evidence type="ECO:0000256" key="2">
    <source>
        <dbReference type="SAM" id="Phobius"/>
    </source>
</evidence>